<accession>A0AAV2D1D0</accession>
<sequence length="100" mass="11243">MFNGGVDLGFAQSWTRRSLGALQLLHAVFDLDFAQSWTRRSRLGQVSRLRCSEAVREGLEAEKRASQRESGSPPRRNPTAPQYNIVEDAALRGRKEKKNG</sequence>
<keyword evidence="3" id="KW-1185">Reference proteome</keyword>
<feature type="region of interest" description="Disordered" evidence="1">
    <location>
        <begin position="58"/>
        <end position="100"/>
    </location>
</feature>
<feature type="compositionally biased region" description="Basic and acidic residues" evidence="1">
    <location>
        <begin position="89"/>
        <end position="100"/>
    </location>
</feature>
<evidence type="ECO:0000313" key="3">
    <source>
        <dbReference type="Proteomes" id="UP001497516"/>
    </source>
</evidence>
<dbReference type="Proteomes" id="UP001497516">
    <property type="component" value="Chromosome 10"/>
</dbReference>
<dbReference type="EMBL" id="OZ034814">
    <property type="protein sequence ID" value="CAL1362641.1"/>
    <property type="molecule type" value="Genomic_DNA"/>
</dbReference>
<evidence type="ECO:0000313" key="2">
    <source>
        <dbReference type="EMBL" id="CAL1362641.1"/>
    </source>
</evidence>
<protein>
    <submittedName>
        <fullName evidence="2">Uncharacterized protein</fullName>
    </submittedName>
</protein>
<evidence type="ECO:0000256" key="1">
    <source>
        <dbReference type="SAM" id="MobiDB-lite"/>
    </source>
</evidence>
<proteinExistence type="predicted"/>
<gene>
    <name evidence="2" type="ORF">LTRI10_LOCUS9550</name>
</gene>
<dbReference type="AlphaFoldDB" id="A0AAV2D1D0"/>
<organism evidence="2 3">
    <name type="scientific">Linum trigynum</name>
    <dbReference type="NCBI Taxonomy" id="586398"/>
    <lineage>
        <taxon>Eukaryota</taxon>
        <taxon>Viridiplantae</taxon>
        <taxon>Streptophyta</taxon>
        <taxon>Embryophyta</taxon>
        <taxon>Tracheophyta</taxon>
        <taxon>Spermatophyta</taxon>
        <taxon>Magnoliopsida</taxon>
        <taxon>eudicotyledons</taxon>
        <taxon>Gunneridae</taxon>
        <taxon>Pentapetalae</taxon>
        <taxon>rosids</taxon>
        <taxon>fabids</taxon>
        <taxon>Malpighiales</taxon>
        <taxon>Linaceae</taxon>
        <taxon>Linum</taxon>
    </lineage>
</organism>
<reference evidence="2 3" key="1">
    <citation type="submission" date="2024-04" db="EMBL/GenBank/DDBJ databases">
        <authorList>
            <person name="Fracassetti M."/>
        </authorList>
    </citation>
    <scope>NUCLEOTIDE SEQUENCE [LARGE SCALE GENOMIC DNA]</scope>
</reference>
<feature type="compositionally biased region" description="Basic and acidic residues" evidence="1">
    <location>
        <begin position="58"/>
        <end position="67"/>
    </location>
</feature>
<name>A0AAV2D1D0_9ROSI</name>